<dbReference type="PANTHER" id="PTHR12241:SF145">
    <property type="entry name" value="TUBULIN POLYGLUTAMYLASE TTLL5"/>
    <property type="match status" value="1"/>
</dbReference>
<dbReference type="STRING" id="157072.A0A024UQA5"/>
<evidence type="ECO:0000256" key="7">
    <source>
        <dbReference type="SAM" id="SignalP"/>
    </source>
</evidence>
<dbReference type="GO" id="GO:0036064">
    <property type="term" value="C:ciliary basal body"/>
    <property type="evidence" value="ECO:0007669"/>
    <property type="project" value="TreeGrafter"/>
</dbReference>
<evidence type="ECO:0000259" key="9">
    <source>
        <dbReference type="PROSITE" id="PS01186"/>
    </source>
</evidence>
<accession>A0A024UQA5</accession>
<evidence type="ECO:0000313" key="10">
    <source>
        <dbReference type="EMBL" id="ETW08449.1"/>
    </source>
</evidence>
<dbReference type="EMBL" id="KI913953">
    <property type="protein sequence ID" value="ETW08449.1"/>
    <property type="molecule type" value="Genomic_DNA"/>
</dbReference>
<dbReference type="Pfam" id="PF23106">
    <property type="entry name" value="EGF_Teneurin"/>
    <property type="match status" value="1"/>
</dbReference>
<protein>
    <recommendedName>
        <fullName evidence="4">Tubulin--tyrosine ligase-like protein 5</fullName>
    </recommendedName>
</protein>
<feature type="domain" description="EGF-like" evidence="8 9">
    <location>
        <begin position="525"/>
        <end position="536"/>
    </location>
</feature>
<evidence type="ECO:0000256" key="2">
    <source>
        <dbReference type="ARBA" id="ARBA00022741"/>
    </source>
</evidence>
<dbReference type="GO" id="GO:0005524">
    <property type="term" value="F:ATP binding"/>
    <property type="evidence" value="ECO:0007669"/>
    <property type="project" value="UniProtKB-KW"/>
</dbReference>
<sequence length="615" mass="69920">MHVHGSMWWLAVAALSWCVQASRTSKVFLLPEEARDHLEPLLTAMHDLGVTEFDAPNANSWDAAEYTGEFDVVWSYEFPELDKLGPLSPHIKVNHLPGNYALVTKGYVYSNQVRLQHLHGNEHFDFIPRQFRLPDERDDFVASFQATQRGGNDTAFLHADDPSYGQRWLIKNQNHRGVHFFSGLDHLDKYMSTNDMVAQCIEPMLVSGHKFDIGLYVAVSSIDPLRVYIYHNALLRMCKLKYPKNLDDTADLESYVVDDYLPPWEMPDLRDFYKTMPTAENEGTSHFHVLKQYLDSIGIDSSEFEHEIYGAVVKLIAGNRGHFQRMEAQFRREQGQHDGRGNFFEMYRFDFLVDDKGKPWLMEVNQSPNLAPKYFESGTDAKMKATLVHDLLVLVGVQSPHEASQPNTIFQVHDKYCTPKCQDTTHVIDMSCWRCPGWFTPQEATILHQSATEFLRRGGYQLVFPSADNEYARFLDGGPTPHDHAFARYVQSYAKEKAHADDEPGIVCTGRNQCSMHGDCVNGRCVCDDGYEGLACTDFQDIDLMKSLERVKFANELKQLHSMNLRVVGAASRPQAQESSESALLILVLGNAVGLAVVYFLAKCVYKKKALAKEH</sequence>
<evidence type="ECO:0000256" key="3">
    <source>
        <dbReference type="ARBA" id="ARBA00022840"/>
    </source>
</evidence>
<dbReference type="InterPro" id="IPR004344">
    <property type="entry name" value="TTL/TTLL_fam"/>
</dbReference>
<evidence type="ECO:0000259" key="8">
    <source>
        <dbReference type="PROSITE" id="PS00022"/>
    </source>
</evidence>
<feature type="chain" id="PRO_5001538364" description="Tubulin--tyrosine ligase-like protein 5" evidence="7">
    <location>
        <begin position="22"/>
        <end position="615"/>
    </location>
</feature>
<name>A0A024UQA5_9STRA</name>
<dbReference type="SUPFAM" id="SSF56059">
    <property type="entry name" value="Glutathione synthetase ATP-binding domain-like"/>
    <property type="match status" value="1"/>
</dbReference>
<dbReference type="Gene3D" id="3.30.470.20">
    <property type="entry name" value="ATP-grasp fold, B domain"/>
    <property type="match status" value="1"/>
</dbReference>
<dbReference type="InterPro" id="IPR000742">
    <property type="entry name" value="EGF"/>
</dbReference>
<dbReference type="PROSITE" id="PS01186">
    <property type="entry name" value="EGF_2"/>
    <property type="match status" value="1"/>
</dbReference>
<organism evidence="10">
    <name type="scientific">Aphanomyces invadans</name>
    <dbReference type="NCBI Taxonomy" id="157072"/>
    <lineage>
        <taxon>Eukaryota</taxon>
        <taxon>Sar</taxon>
        <taxon>Stramenopiles</taxon>
        <taxon>Oomycota</taxon>
        <taxon>Saprolegniomycetes</taxon>
        <taxon>Saprolegniales</taxon>
        <taxon>Verrucalvaceae</taxon>
        <taxon>Aphanomyces</taxon>
    </lineage>
</organism>
<dbReference type="OrthoDB" id="202825at2759"/>
<comment type="catalytic activity">
    <reaction evidence="5">
        <text>L-glutamyl-[protein] + L-glutamate + ATP = gamma-L-glutamyl-L-glutamyl-[protein] + ADP + phosphate + H(+)</text>
        <dbReference type="Rhea" id="RHEA:60144"/>
        <dbReference type="Rhea" id="RHEA-COMP:10208"/>
        <dbReference type="Rhea" id="RHEA-COMP:15517"/>
        <dbReference type="ChEBI" id="CHEBI:15378"/>
        <dbReference type="ChEBI" id="CHEBI:29973"/>
        <dbReference type="ChEBI" id="CHEBI:29985"/>
        <dbReference type="ChEBI" id="CHEBI:30616"/>
        <dbReference type="ChEBI" id="CHEBI:43474"/>
        <dbReference type="ChEBI" id="CHEBI:143622"/>
        <dbReference type="ChEBI" id="CHEBI:456216"/>
    </reaction>
    <physiologicalReaction direction="left-to-right" evidence="5">
        <dbReference type="Rhea" id="RHEA:60145"/>
    </physiologicalReaction>
</comment>
<keyword evidence="1" id="KW-0436">Ligase</keyword>
<dbReference type="RefSeq" id="XP_008862254.1">
    <property type="nucleotide sequence ID" value="XM_008864032.1"/>
</dbReference>
<gene>
    <name evidence="10" type="ORF">H310_01029</name>
</gene>
<dbReference type="Pfam" id="PF03133">
    <property type="entry name" value="TTL"/>
    <property type="match status" value="1"/>
</dbReference>
<feature type="signal peptide" evidence="7">
    <location>
        <begin position="1"/>
        <end position="21"/>
    </location>
</feature>
<reference evidence="10" key="1">
    <citation type="submission" date="2013-12" db="EMBL/GenBank/DDBJ databases">
        <title>The Genome Sequence of Aphanomyces invadans NJM9701.</title>
        <authorList>
            <consortium name="The Broad Institute Genomics Platform"/>
            <person name="Russ C."/>
            <person name="Tyler B."/>
            <person name="van West P."/>
            <person name="Dieguez-Uribeondo J."/>
            <person name="Young S.K."/>
            <person name="Zeng Q."/>
            <person name="Gargeya S."/>
            <person name="Fitzgerald M."/>
            <person name="Abouelleil A."/>
            <person name="Alvarado L."/>
            <person name="Chapman S.B."/>
            <person name="Gainer-Dewar J."/>
            <person name="Goldberg J."/>
            <person name="Griggs A."/>
            <person name="Gujja S."/>
            <person name="Hansen M."/>
            <person name="Howarth C."/>
            <person name="Imamovic A."/>
            <person name="Ireland A."/>
            <person name="Larimer J."/>
            <person name="McCowan C."/>
            <person name="Murphy C."/>
            <person name="Pearson M."/>
            <person name="Poon T.W."/>
            <person name="Priest M."/>
            <person name="Roberts A."/>
            <person name="Saif S."/>
            <person name="Shea T."/>
            <person name="Sykes S."/>
            <person name="Wortman J."/>
            <person name="Nusbaum C."/>
            <person name="Birren B."/>
        </authorList>
    </citation>
    <scope>NUCLEOTIDE SEQUENCE [LARGE SCALE GENOMIC DNA]</scope>
    <source>
        <strain evidence="10">NJM9701</strain>
    </source>
</reference>
<evidence type="ECO:0000256" key="4">
    <source>
        <dbReference type="ARBA" id="ARBA00041448"/>
    </source>
</evidence>
<evidence type="ECO:0000256" key="6">
    <source>
        <dbReference type="SAM" id="Phobius"/>
    </source>
</evidence>
<dbReference type="Gene3D" id="2.10.25.10">
    <property type="entry name" value="Laminin"/>
    <property type="match status" value="1"/>
</dbReference>
<keyword evidence="6" id="KW-1133">Transmembrane helix</keyword>
<keyword evidence="7" id="KW-0732">Signal</keyword>
<dbReference type="GeneID" id="20078079"/>
<dbReference type="PROSITE" id="PS00022">
    <property type="entry name" value="EGF_1"/>
    <property type="match status" value="1"/>
</dbReference>
<dbReference type="GO" id="GO:0015631">
    <property type="term" value="F:tubulin binding"/>
    <property type="evidence" value="ECO:0007669"/>
    <property type="project" value="TreeGrafter"/>
</dbReference>
<keyword evidence="6" id="KW-0812">Transmembrane</keyword>
<keyword evidence="2" id="KW-0547">Nucleotide-binding</keyword>
<evidence type="ECO:0000256" key="5">
    <source>
        <dbReference type="ARBA" id="ARBA00049274"/>
    </source>
</evidence>
<evidence type="ECO:0000256" key="1">
    <source>
        <dbReference type="ARBA" id="ARBA00022598"/>
    </source>
</evidence>
<dbReference type="PROSITE" id="PS51221">
    <property type="entry name" value="TTL"/>
    <property type="match status" value="1"/>
</dbReference>
<proteinExistence type="predicted"/>
<dbReference type="GO" id="GO:0070740">
    <property type="term" value="F:tubulin-glutamic acid ligase activity"/>
    <property type="evidence" value="ECO:0007669"/>
    <property type="project" value="TreeGrafter"/>
</dbReference>
<dbReference type="AlphaFoldDB" id="A0A024UQA5"/>
<feature type="transmembrane region" description="Helical" evidence="6">
    <location>
        <begin position="583"/>
        <end position="602"/>
    </location>
</feature>
<dbReference type="eggNOG" id="KOG2157">
    <property type="taxonomic scope" value="Eukaryota"/>
</dbReference>
<keyword evidence="6" id="KW-0472">Membrane</keyword>
<keyword evidence="3" id="KW-0067">ATP-binding</keyword>
<dbReference type="VEuPathDB" id="FungiDB:H310_01029"/>
<dbReference type="GO" id="GO:0000226">
    <property type="term" value="P:microtubule cytoskeleton organization"/>
    <property type="evidence" value="ECO:0007669"/>
    <property type="project" value="TreeGrafter"/>
</dbReference>
<dbReference type="PANTHER" id="PTHR12241">
    <property type="entry name" value="TUBULIN POLYGLUTAMYLASE"/>
    <property type="match status" value="1"/>
</dbReference>